<evidence type="ECO:0000256" key="1">
    <source>
        <dbReference type="SAM" id="MobiDB-lite"/>
    </source>
</evidence>
<protein>
    <submittedName>
        <fullName evidence="2">Uncharacterized protein</fullName>
    </submittedName>
</protein>
<dbReference type="Proteomes" id="UP000076871">
    <property type="component" value="Unassembled WGS sequence"/>
</dbReference>
<organism evidence="2 3">
    <name type="scientific">Laetiporus sulphureus 93-53</name>
    <dbReference type="NCBI Taxonomy" id="1314785"/>
    <lineage>
        <taxon>Eukaryota</taxon>
        <taxon>Fungi</taxon>
        <taxon>Dikarya</taxon>
        <taxon>Basidiomycota</taxon>
        <taxon>Agaricomycotina</taxon>
        <taxon>Agaricomycetes</taxon>
        <taxon>Polyporales</taxon>
        <taxon>Laetiporus</taxon>
    </lineage>
</organism>
<dbReference type="InParanoid" id="A0A165EI83"/>
<accession>A0A165EI83</accession>
<dbReference type="AlphaFoldDB" id="A0A165EI83"/>
<proteinExistence type="predicted"/>
<keyword evidence="3" id="KW-1185">Reference proteome</keyword>
<dbReference type="RefSeq" id="XP_040764843.1">
    <property type="nucleotide sequence ID" value="XM_040901292.1"/>
</dbReference>
<name>A0A165EI83_9APHY</name>
<evidence type="ECO:0000313" key="2">
    <source>
        <dbReference type="EMBL" id="KZT07103.1"/>
    </source>
</evidence>
<feature type="region of interest" description="Disordered" evidence="1">
    <location>
        <begin position="41"/>
        <end position="75"/>
    </location>
</feature>
<sequence>MSSRTKSKPLAIATVVGSLATLGYMYIAGMQIKKEEGSASIFKEPKGPGNLTNSGSDARMSSAAVRSAVHGDRKS</sequence>
<reference evidence="2 3" key="1">
    <citation type="journal article" date="2016" name="Mol. Biol. Evol.">
        <title>Comparative Genomics of Early-Diverging Mushroom-Forming Fungi Provides Insights into the Origins of Lignocellulose Decay Capabilities.</title>
        <authorList>
            <person name="Nagy L.G."/>
            <person name="Riley R."/>
            <person name="Tritt A."/>
            <person name="Adam C."/>
            <person name="Daum C."/>
            <person name="Floudas D."/>
            <person name="Sun H."/>
            <person name="Yadav J.S."/>
            <person name="Pangilinan J."/>
            <person name="Larsson K.H."/>
            <person name="Matsuura K."/>
            <person name="Barry K."/>
            <person name="Labutti K."/>
            <person name="Kuo R."/>
            <person name="Ohm R.A."/>
            <person name="Bhattacharya S.S."/>
            <person name="Shirouzu T."/>
            <person name="Yoshinaga Y."/>
            <person name="Martin F.M."/>
            <person name="Grigoriev I.V."/>
            <person name="Hibbett D.S."/>
        </authorList>
    </citation>
    <scope>NUCLEOTIDE SEQUENCE [LARGE SCALE GENOMIC DNA]</scope>
    <source>
        <strain evidence="2 3">93-53</strain>
    </source>
</reference>
<evidence type="ECO:0000313" key="3">
    <source>
        <dbReference type="Proteomes" id="UP000076871"/>
    </source>
</evidence>
<dbReference type="GeneID" id="63818324"/>
<dbReference type="EMBL" id="KV427621">
    <property type="protein sequence ID" value="KZT07103.1"/>
    <property type="molecule type" value="Genomic_DNA"/>
</dbReference>
<dbReference type="OrthoDB" id="2749813at2759"/>
<feature type="compositionally biased region" description="Low complexity" evidence="1">
    <location>
        <begin position="56"/>
        <end position="68"/>
    </location>
</feature>
<gene>
    <name evidence="2" type="ORF">LAESUDRAFT_132785</name>
</gene>